<evidence type="ECO:0000256" key="1">
    <source>
        <dbReference type="ARBA" id="ARBA00012528"/>
    </source>
</evidence>
<dbReference type="EC" id="2.7.7.65" evidence="1"/>
<dbReference type="RefSeq" id="WP_078928603.1">
    <property type="nucleotide sequence ID" value="NZ_FUXX01000015.1"/>
</dbReference>
<accession>A0A1T4V9D7</accession>
<proteinExistence type="predicted"/>
<dbReference type="SUPFAM" id="SSF55073">
    <property type="entry name" value="Nucleotide cyclase"/>
    <property type="match status" value="1"/>
</dbReference>
<keyword evidence="3" id="KW-1133">Transmembrane helix</keyword>
<dbReference type="PANTHER" id="PTHR45138">
    <property type="entry name" value="REGULATORY COMPONENTS OF SENSORY TRANSDUCTION SYSTEM"/>
    <property type="match status" value="1"/>
</dbReference>
<feature type="transmembrane region" description="Helical" evidence="3">
    <location>
        <begin position="40"/>
        <end position="64"/>
    </location>
</feature>
<dbReference type="InterPro" id="IPR000160">
    <property type="entry name" value="GGDEF_dom"/>
</dbReference>
<sequence length="405" mass="46925">MLSFSFVTDNSLLYFVVICMLILFSVIHHDKDQLNSSTKISINVSYLLLLHSIAYAAFCVLFYVNERYSLGNIKAIRFALVLLGLLTNYISFVYPYLFLFLIRQFHNRCTFVRGRNFVIFTGFFVLCTLMFFAAIGYTTCLVYLEAPLSTLFLHNLDDAIVFAGIISFVVALPDFNRFIYNLLQGTFYSKKAIIVALFAILYLQLILLPLNFMFYAPVMYMFSMILVYVIHVTSQQKQISVDFLTGMNNRNSLMKYLERLFVKRSELDGSFKLLVITIDNFKNLNNNYGHDEGDKMLIKVADILKQSAPTTGLFLCRFMRDQFVAVMHETPEFGVTDYIDRLNKNAEGFNNVRDVNFELSLSVGYVAYSHDLKDIDSFISEAEENLYRQQELKRINRLKEQTLSF</sequence>
<dbReference type="EMBL" id="FUXX01000015">
    <property type="protein sequence ID" value="SKA61575.1"/>
    <property type="molecule type" value="Genomic_DNA"/>
</dbReference>
<dbReference type="NCBIfam" id="TIGR00254">
    <property type="entry name" value="GGDEF"/>
    <property type="match status" value="1"/>
</dbReference>
<dbReference type="GO" id="GO:0052621">
    <property type="term" value="F:diguanylate cyclase activity"/>
    <property type="evidence" value="ECO:0007669"/>
    <property type="project" value="UniProtKB-EC"/>
</dbReference>
<comment type="catalytic activity">
    <reaction evidence="2">
        <text>2 GTP = 3',3'-c-di-GMP + 2 diphosphate</text>
        <dbReference type="Rhea" id="RHEA:24898"/>
        <dbReference type="ChEBI" id="CHEBI:33019"/>
        <dbReference type="ChEBI" id="CHEBI:37565"/>
        <dbReference type="ChEBI" id="CHEBI:58805"/>
        <dbReference type="EC" id="2.7.7.65"/>
    </reaction>
</comment>
<dbReference type="Pfam" id="PF00990">
    <property type="entry name" value="GGDEF"/>
    <property type="match status" value="1"/>
</dbReference>
<dbReference type="PROSITE" id="PS50887">
    <property type="entry name" value="GGDEF"/>
    <property type="match status" value="1"/>
</dbReference>
<dbReference type="SMART" id="SM00267">
    <property type="entry name" value="GGDEF"/>
    <property type="match status" value="1"/>
</dbReference>
<keyword evidence="6" id="KW-1185">Reference proteome</keyword>
<evidence type="ECO:0000313" key="5">
    <source>
        <dbReference type="EMBL" id="SKA61575.1"/>
    </source>
</evidence>
<dbReference type="InterPro" id="IPR029787">
    <property type="entry name" value="Nucleotide_cyclase"/>
</dbReference>
<gene>
    <name evidence="5" type="ORF">SAMN02745213_01101</name>
</gene>
<feature type="transmembrane region" description="Helical" evidence="3">
    <location>
        <begin position="12"/>
        <end position="28"/>
    </location>
</feature>
<dbReference type="AlphaFoldDB" id="A0A1T4V9D7"/>
<evidence type="ECO:0000313" key="6">
    <source>
        <dbReference type="Proteomes" id="UP000242432"/>
    </source>
</evidence>
<dbReference type="Gene3D" id="3.30.70.270">
    <property type="match status" value="1"/>
</dbReference>
<feature type="transmembrane region" description="Helical" evidence="3">
    <location>
        <begin position="159"/>
        <end position="180"/>
    </location>
</feature>
<feature type="domain" description="GGDEF" evidence="4">
    <location>
        <begin position="269"/>
        <end position="405"/>
    </location>
</feature>
<keyword evidence="3" id="KW-0472">Membrane</keyword>
<evidence type="ECO:0000256" key="3">
    <source>
        <dbReference type="SAM" id="Phobius"/>
    </source>
</evidence>
<feature type="transmembrane region" description="Helical" evidence="3">
    <location>
        <begin position="192"/>
        <end position="208"/>
    </location>
</feature>
<dbReference type="InterPro" id="IPR043128">
    <property type="entry name" value="Rev_trsase/Diguanyl_cyclase"/>
</dbReference>
<dbReference type="PANTHER" id="PTHR45138:SF9">
    <property type="entry name" value="DIGUANYLATE CYCLASE DGCM-RELATED"/>
    <property type="match status" value="1"/>
</dbReference>
<dbReference type="CDD" id="cd01949">
    <property type="entry name" value="GGDEF"/>
    <property type="match status" value="1"/>
</dbReference>
<dbReference type="Proteomes" id="UP000242432">
    <property type="component" value="Unassembled WGS sequence"/>
</dbReference>
<evidence type="ECO:0000256" key="2">
    <source>
        <dbReference type="ARBA" id="ARBA00034247"/>
    </source>
</evidence>
<reference evidence="6" key="1">
    <citation type="submission" date="2017-02" db="EMBL/GenBank/DDBJ databases">
        <authorList>
            <person name="Varghese N."/>
            <person name="Submissions S."/>
        </authorList>
    </citation>
    <scope>NUCLEOTIDE SEQUENCE [LARGE SCALE GENOMIC DNA]</scope>
    <source>
        <strain evidence="6">DSM 3072</strain>
    </source>
</reference>
<keyword evidence="3" id="KW-0812">Transmembrane</keyword>
<feature type="transmembrane region" description="Helical" evidence="3">
    <location>
        <begin position="117"/>
        <end position="139"/>
    </location>
</feature>
<dbReference type="InterPro" id="IPR050469">
    <property type="entry name" value="Diguanylate_Cyclase"/>
</dbReference>
<feature type="transmembrane region" description="Helical" evidence="3">
    <location>
        <begin position="76"/>
        <end position="97"/>
    </location>
</feature>
<dbReference type="STRING" id="83771.SAMN02910357_01320"/>
<organism evidence="5 6">
    <name type="scientific">Succinivibrio dextrinosolvens DSM 3072</name>
    <dbReference type="NCBI Taxonomy" id="1123324"/>
    <lineage>
        <taxon>Bacteria</taxon>
        <taxon>Pseudomonadati</taxon>
        <taxon>Pseudomonadota</taxon>
        <taxon>Gammaproteobacteria</taxon>
        <taxon>Aeromonadales</taxon>
        <taxon>Succinivibrionaceae</taxon>
        <taxon>Succinivibrio</taxon>
    </lineage>
</organism>
<evidence type="ECO:0000259" key="4">
    <source>
        <dbReference type="PROSITE" id="PS50887"/>
    </source>
</evidence>
<protein>
    <recommendedName>
        <fullName evidence="1">diguanylate cyclase</fullName>
        <ecNumber evidence="1">2.7.7.65</ecNumber>
    </recommendedName>
</protein>
<name>A0A1T4V9D7_9GAMM</name>